<keyword evidence="8" id="KW-0472">Membrane</keyword>
<dbReference type="Proteomes" id="UP000005801">
    <property type="component" value="Unassembled WGS sequence"/>
</dbReference>
<dbReference type="Pfam" id="PF00069">
    <property type="entry name" value="Pkinase"/>
    <property type="match status" value="1"/>
</dbReference>
<dbReference type="InterPro" id="IPR000719">
    <property type="entry name" value="Prot_kinase_dom"/>
</dbReference>
<reference evidence="10 11" key="1">
    <citation type="submission" date="2007-06" db="EMBL/GenBank/DDBJ databases">
        <authorList>
            <person name="Shimkets L."/>
            <person name="Ferriera S."/>
            <person name="Johnson J."/>
            <person name="Kravitz S."/>
            <person name="Beeson K."/>
            <person name="Sutton G."/>
            <person name="Rogers Y.-H."/>
            <person name="Friedman R."/>
            <person name="Frazier M."/>
            <person name="Venter J.C."/>
        </authorList>
    </citation>
    <scope>NUCLEOTIDE SEQUENCE [LARGE SCALE GENOMIC DNA]</scope>
    <source>
        <strain evidence="10 11">SIR-1</strain>
    </source>
</reference>
<dbReference type="Gene3D" id="1.10.510.10">
    <property type="entry name" value="Transferase(Phosphotransferase) domain 1"/>
    <property type="match status" value="1"/>
</dbReference>
<evidence type="ECO:0000256" key="5">
    <source>
        <dbReference type="ARBA" id="ARBA00022777"/>
    </source>
</evidence>
<dbReference type="GO" id="GO:0005524">
    <property type="term" value="F:ATP binding"/>
    <property type="evidence" value="ECO:0007669"/>
    <property type="project" value="UniProtKB-KW"/>
</dbReference>
<dbReference type="eggNOG" id="COG0515">
    <property type="taxonomic scope" value="Bacteria"/>
</dbReference>
<feature type="compositionally biased region" description="Low complexity" evidence="7">
    <location>
        <begin position="500"/>
        <end position="509"/>
    </location>
</feature>
<evidence type="ECO:0000313" key="10">
    <source>
        <dbReference type="EMBL" id="EDM78067.1"/>
    </source>
</evidence>
<feature type="compositionally biased region" description="Acidic residues" evidence="7">
    <location>
        <begin position="510"/>
        <end position="531"/>
    </location>
</feature>
<dbReference type="SMART" id="SM00220">
    <property type="entry name" value="S_TKc"/>
    <property type="match status" value="1"/>
</dbReference>
<dbReference type="PROSITE" id="PS00108">
    <property type="entry name" value="PROTEIN_KINASE_ST"/>
    <property type="match status" value="1"/>
</dbReference>
<evidence type="ECO:0000256" key="2">
    <source>
        <dbReference type="ARBA" id="ARBA00022527"/>
    </source>
</evidence>
<evidence type="ECO:0000256" key="1">
    <source>
        <dbReference type="ARBA" id="ARBA00012513"/>
    </source>
</evidence>
<proteinExistence type="predicted"/>
<dbReference type="CDD" id="cd14014">
    <property type="entry name" value="STKc_PknB_like"/>
    <property type="match status" value="1"/>
</dbReference>
<dbReference type="EMBL" id="ABCS01000036">
    <property type="protein sequence ID" value="EDM78067.1"/>
    <property type="molecule type" value="Genomic_DNA"/>
</dbReference>
<dbReference type="EC" id="2.7.11.1" evidence="1"/>
<feature type="region of interest" description="Disordered" evidence="7">
    <location>
        <begin position="426"/>
        <end position="454"/>
    </location>
</feature>
<dbReference type="PANTHER" id="PTHR43289:SF6">
    <property type="entry name" value="SERINE_THREONINE-PROTEIN KINASE NEKL-3"/>
    <property type="match status" value="1"/>
</dbReference>
<keyword evidence="8" id="KW-0812">Transmembrane</keyword>
<feature type="compositionally biased region" description="Low complexity" evidence="7">
    <location>
        <begin position="355"/>
        <end position="365"/>
    </location>
</feature>
<evidence type="ECO:0000259" key="9">
    <source>
        <dbReference type="PROSITE" id="PS50011"/>
    </source>
</evidence>
<evidence type="ECO:0000256" key="6">
    <source>
        <dbReference type="ARBA" id="ARBA00022840"/>
    </source>
</evidence>
<dbReference type="PANTHER" id="PTHR43289">
    <property type="entry name" value="MITOGEN-ACTIVATED PROTEIN KINASE KINASE KINASE 20-RELATED"/>
    <property type="match status" value="1"/>
</dbReference>
<comment type="caution">
    <text evidence="10">The sequence shown here is derived from an EMBL/GenBank/DDBJ whole genome shotgun (WGS) entry which is preliminary data.</text>
</comment>
<dbReference type="AlphaFoldDB" id="A6G7X4"/>
<dbReference type="GO" id="GO:0004674">
    <property type="term" value="F:protein serine/threonine kinase activity"/>
    <property type="evidence" value="ECO:0007669"/>
    <property type="project" value="UniProtKB-KW"/>
</dbReference>
<organism evidence="10 11">
    <name type="scientific">Plesiocystis pacifica SIR-1</name>
    <dbReference type="NCBI Taxonomy" id="391625"/>
    <lineage>
        <taxon>Bacteria</taxon>
        <taxon>Pseudomonadati</taxon>
        <taxon>Myxococcota</taxon>
        <taxon>Polyangia</taxon>
        <taxon>Nannocystales</taxon>
        <taxon>Nannocystaceae</taxon>
        <taxon>Plesiocystis</taxon>
    </lineage>
</organism>
<name>A6G7X4_9BACT</name>
<keyword evidence="5 10" id="KW-0418">Kinase</keyword>
<evidence type="ECO:0000256" key="7">
    <source>
        <dbReference type="SAM" id="MobiDB-lite"/>
    </source>
</evidence>
<sequence>MGRVYLGEHVTLRKRVAIKVLKQEFCHDRTNVERFLQEARAASMIRHENIVDIMDFGQVPGGSVFFVMELLEGSDLSDLLKEGGALPWMRTRNILLQVVRALKAAHESGIIHRDMKPANVYLIKRSSATDYVKVLDFGIAKVDDSTSGLTRTGAVFGTAGYMAPEQACGDPVDSRTDVYAVGCMMFEMLTGRLPFPGTNFMRVLTQHMNEPAPLPRDVAPNADISDEVERIIMTALEKNQEDRFRDMAALEQAIAQANGEVATMPPQNKPRVTEKGTMVLDEDGPNPFAGMTPGQPPPGYQGGGSDATMMLDGMGGVSLGDEAEGDGATMMLDMGGATLGADAEPADGATMMLDMSGSGSGAAVPGPVPGTMPPGLAGPAPSPAPKQEDNKKLYMMIGGGVLGLILLIVIAVVAFGGKKDSEEVADASAEADGGDAKADGAAADAGAEPAADEGAAADAGAAAADAGAAAADAGAAEGGAAADAGAADAGAADAGPEVAAADAGAAADEGAADDAGAEGDDGLVLEDEPAENPDPVKKPPTATKVKASLSAADVTRGLKRVKSKVSSCKSKGGLPGMKVKVNMMIVDGKVKSASPRPPHSNTPVGKCVAGAVKKARFPKAKQTKITDHTFTL</sequence>
<dbReference type="SUPFAM" id="SSF56112">
    <property type="entry name" value="Protein kinase-like (PK-like)"/>
    <property type="match status" value="1"/>
</dbReference>
<keyword evidence="8" id="KW-1133">Transmembrane helix</keyword>
<keyword evidence="3" id="KW-0808">Transferase</keyword>
<feature type="transmembrane region" description="Helical" evidence="8">
    <location>
        <begin position="393"/>
        <end position="415"/>
    </location>
</feature>
<dbReference type="InterPro" id="IPR011009">
    <property type="entry name" value="Kinase-like_dom_sf"/>
</dbReference>
<gene>
    <name evidence="10" type="ORF">PPSIR1_23659</name>
</gene>
<evidence type="ECO:0000256" key="3">
    <source>
        <dbReference type="ARBA" id="ARBA00022679"/>
    </source>
</evidence>
<evidence type="ECO:0000256" key="4">
    <source>
        <dbReference type="ARBA" id="ARBA00022741"/>
    </source>
</evidence>
<feature type="compositionally biased region" description="Low complexity" evidence="7">
    <location>
        <begin position="439"/>
        <end position="454"/>
    </location>
</feature>
<dbReference type="PROSITE" id="PS50011">
    <property type="entry name" value="PROTEIN_KINASE_DOM"/>
    <property type="match status" value="1"/>
</dbReference>
<accession>A6G7X4</accession>
<protein>
    <recommendedName>
        <fullName evidence="1">non-specific serine/threonine protein kinase</fullName>
        <ecNumber evidence="1">2.7.11.1</ecNumber>
    </recommendedName>
</protein>
<feature type="domain" description="Protein kinase" evidence="9">
    <location>
        <begin position="1"/>
        <end position="255"/>
    </location>
</feature>
<keyword evidence="4" id="KW-0547">Nucleotide-binding</keyword>
<feature type="region of interest" description="Disordered" evidence="7">
    <location>
        <begin position="500"/>
        <end position="547"/>
    </location>
</feature>
<evidence type="ECO:0000256" key="8">
    <source>
        <dbReference type="SAM" id="Phobius"/>
    </source>
</evidence>
<keyword evidence="11" id="KW-1185">Reference proteome</keyword>
<dbReference type="InterPro" id="IPR008271">
    <property type="entry name" value="Ser/Thr_kinase_AS"/>
</dbReference>
<dbReference type="Gene3D" id="3.30.200.20">
    <property type="entry name" value="Phosphorylase Kinase, domain 1"/>
    <property type="match status" value="1"/>
</dbReference>
<evidence type="ECO:0000313" key="11">
    <source>
        <dbReference type="Proteomes" id="UP000005801"/>
    </source>
</evidence>
<keyword evidence="6" id="KW-0067">ATP-binding</keyword>
<keyword evidence="2 10" id="KW-0723">Serine/threonine-protein kinase</keyword>
<dbReference type="FunFam" id="1.10.510.10:FF:000021">
    <property type="entry name" value="Serine/threonine protein kinase"/>
    <property type="match status" value="1"/>
</dbReference>
<dbReference type="STRING" id="391625.PPSIR1_23659"/>
<feature type="region of interest" description="Disordered" evidence="7">
    <location>
        <begin position="349"/>
        <end position="386"/>
    </location>
</feature>